<evidence type="ECO:0000256" key="1">
    <source>
        <dbReference type="SAM" id="MobiDB-lite"/>
    </source>
</evidence>
<keyword evidence="3" id="KW-1185">Reference proteome</keyword>
<name>A0A5J5MY39_MUNRE</name>
<accession>A0A5J5MY39</accession>
<protein>
    <submittedName>
        <fullName evidence="2">Uncharacterized protein</fullName>
    </submittedName>
</protein>
<dbReference type="Gene3D" id="3.30.230.10">
    <property type="match status" value="1"/>
</dbReference>
<dbReference type="InterPro" id="IPR014721">
    <property type="entry name" value="Ribsml_uS5_D2-typ_fold_subgr"/>
</dbReference>
<comment type="caution">
    <text evidence="2">The sequence shown here is derived from an EMBL/GenBank/DDBJ whole genome shotgun (WGS) entry which is preliminary data.</text>
</comment>
<sequence>MLVLWEGPEEAPGGPGMGGHGTSAEPSARQDQEDKWLPITKLGCLVKDMKIKSLEEIYLFSLLSRNLRSLTFSWEHPLIKQTCADQVQGICHHRDLLRSMSVWTSTEAATAIRGAIILAKLSIIPHMGPCRVTGRCGSVLVCLTPAPRYHLSPSAQEAPEDVSPTTASPLLGAALSPWATSPRPFLTPFPRLTVISSLISGKRLVSVQRTQAPAVATT</sequence>
<dbReference type="EMBL" id="VCEB01000002">
    <property type="protein sequence ID" value="KAB0384322.1"/>
    <property type="molecule type" value="Genomic_DNA"/>
</dbReference>
<dbReference type="Proteomes" id="UP000326062">
    <property type="component" value="Chromosome 2"/>
</dbReference>
<organism evidence="2 3">
    <name type="scientific">Muntiacus reevesi</name>
    <name type="common">Reeves' muntjac</name>
    <name type="synonym">Cervus reevesi</name>
    <dbReference type="NCBI Taxonomy" id="9886"/>
    <lineage>
        <taxon>Eukaryota</taxon>
        <taxon>Metazoa</taxon>
        <taxon>Chordata</taxon>
        <taxon>Craniata</taxon>
        <taxon>Vertebrata</taxon>
        <taxon>Euteleostomi</taxon>
        <taxon>Mammalia</taxon>
        <taxon>Eutheria</taxon>
        <taxon>Laurasiatheria</taxon>
        <taxon>Artiodactyla</taxon>
        <taxon>Ruminantia</taxon>
        <taxon>Pecora</taxon>
        <taxon>Cervidae</taxon>
        <taxon>Muntiacinae</taxon>
        <taxon>Muntiacus</taxon>
    </lineage>
</organism>
<dbReference type="AlphaFoldDB" id="A0A5J5MY39"/>
<evidence type="ECO:0000313" key="3">
    <source>
        <dbReference type="Proteomes" id="UP000326062"/>
    </source>
</evidence>
<feature type="region of interest" description="Disordered" evidence="1">
    <location>
        <begin position="1"/>
        <end position="32"/>
    </location>
</feature>
<dbReference type="Gene3D" id="3.30.160.20">
    <property type="match status" value="1"/>
</dbReference>
<proteinExistence type="predicted"/>
<reference evidence="2 3" key="1">
    <citation type="submission" date="2019-06" db="EMBL/GenBank/DDBJ databases">
        <title>Discovery of a novel chromosome fission-fusion reversal in muntjac.</title>
        <authorList>
            <person name="Mudd A.B."/>
            <person name="Bredeson J.V."/>
            <person name="Baum R."/>
            <person name="Hockemeyer D."/>
            <person name="Rokhsar D.S."/>
        </authorList>
    </citation>
    <scope>NUCLEOTIDE SEQUENCE [LARGE SCALE GENOMIC DNA]</scope>
    <source>
        <strain evidence="2">UCam_UCB_Mr</strain>
        <tissue evidence="2">Fibroblast cell line</tissue>
    </source>
</reference>
<evidence type="ECO:0000313" key="2">
    <source>
        <dbReference type="EMBL" id="KAB0384322.1"/>
    </source>
</evidence>
<gene>
    <name evidence="2" type="ORF">FD755_006239</name>
</gene>